<evidence type="ECO:0000313" key="5">
    <source>
        <dbReference type="Proteomes" id="UP001144280"/>
    </source>
</evidence>
<protein>
    <recommendedName>
        <fullName evidence="3">CBM2 domain-containing protein</fullName>
    </recommendedName>
</protein>
<comment type="caution">
    <text evidence="4">The sequence shown here is derived from an EMBL/GenBank/DDBJ whole genome shotgun (WGS) entry which is preliminary data.</text>
</comment>
<dbReference type="RefSeq" id="WP_281901012.1">
    <property type="nucleotide sequence ID" value="NZ_BSDI01000033.1"/>
</dbReference>
<keyword evidence="5" id="KW-1185">Reference proteome</keyword>
<sequence length="247" mass="24667">MPYRFGVVLAGAAVALAGLAVGGLGSAGASSAMPSTTASPTPTLPPTCPPVLPITGGVSAATATSVTVSYAIALAPPCGYNPPVTVTLFASQADAQQWQNPVAEAVSGPERFGTVTIGGLTPDTAYWFRFGADGRQLSFVLGTARTTPRQVCAATAVIDHGWSGGFVATVTVRNVSGAALDGWRVSWRWAADQRIVSAWNAIVEGSGADVTVSGASYNRALSPGGSTTFGMLVAGGVPPGGIAPTCA</sequence>
<name>A0ABQ5R196_9ACTN</name>
<feature type="signal peptide" evidence="2">
    <location>
        <begin position="1"/>
        <end position="20"/>
    </location>
</feature>
<proteinExistence type="predicted"/>
<dbReference type="Gene3D" id="2.60.40.290">
    <property type="match status" value="1"/>
</dbReference>
<gene>
    <name evidence="4" type="ORF">Pa4123_58600</name>
</gene>
<reference evidence="4" key="1">
    <citation type="submission" date="2022-12" db="EMBL/GenBank/DDBJ databases">
        <title>New Phytohabitans aurantiacus sp. RD004123 nov., an actinomycete isolated from soil.</title>
        <authorList>
            <person name="Triningsih D.W."/>
            <person name="Harunari E."/>
            <person name="Igarashi Y."/>
        </authorList>
    </citation>
    <scope>NUCLEOTIDE SEQUENCE</scope>
    <source>
        <strain evidence="4">RD004123</strain>
    </source>
</reference>
<evidence type="ECO:0000313" key="4">
    <source>
        <dbReference type="EMBL" id="GLI00584.1"/>
    </source>
</evidence>
<dbReference type="CDD" id="cd00063">
    <property type="entry name" value="FN3"/>
    <property type="match status" value="1"/>
</dbReference>
<organism evidence="4 5">
    <name type="scientific">Phytohabitans aurantiacus</name>
    <dbReference type="NCBI Taxonomy" id="3016789"/>
    <lineage>
        <taxon>Bacteria</taxon>
        <taxon>Bacillati</taxon>
        <taxon>Actinomycetota</taxon>
        <taxon>Actinomycetes</taxon>
        <taxon>Micromonosporales</taxon>
        <taxon>Micromonosporaceae</taxon>
    </lineage>
</organism>
<dbReference type="SMART" id="SM00637">
    <property type="entry name" value="CBD_II"/>
    <property type="match status" value="1"/>
</dbReference>
<dbReference type="InterPro" id="IPR008965">
    <property type="entry name" value="CBM2/CBM3_carb-bd_dom_sf"/>
</dbReference>
<dbReference type="InterPro" id="IPR001919">
    <property type="entry name" value="CBD2"/>
</dbReference>
<keyword evidence="2" id="KW-0732">Signal</keyword>
<dbReference type="InterPro" id="IPR012291">
    <property type="entry name" value="CBM2_carb-bd_dom_sf"/>
</dbReference>
<evidence type="ECO:0000259" key="3">
    <source>
        <dbReference type="PROSITE" id="PS51173"/>
    </source>
</evidence>
<evidence type="ECO:0000256" key="1">
    <source>
        <dbReference type="ARBA" id="ARBA00023277"/>
    </source>
</evidence>
<feature type="chain" id="PRO_5047401099" description="CBM2 domain-containing protein" evidence="2">
    <location>
        <begin position="21"/>
        <end position="247"/>
    </location>
</feature>
<evidence type="ECO:0000256" key="2">
    <source>
        <dbReference type="SAM" id="SignalP"/>
    </source>
</evidence>
<dbReference type="Proteomes" id="UP001144280">
    <property type="component" value="Unassembled WGS sequence"/>
</dbReference>
<dbReference type="EMBL" id="BSDI01000033">
    <property type="protein sequence ID" value="GLI00584.1"/>
    <property type="molecule type" value="Genomic_DNA"/>
</dbReference>
<dbReference type="SUPFAM" id="SSF49384">
    <property type="entry name" value="Carbohydrate-binding domain"/>
    <property type="match status" value="1"/>
</dbReference>
<dbReference type="Pfam" id="PF00553">
    <property type="entry name" value="CBM_2"/>
    <property type="match status" value="1"/>
</dbReference>
<accession>A0ABQ5R196</accession>
<dbReference type="InterPro" id="IPR003961">
    <property type="entry name" value="FN3_dom"/>
</dbReference>
<keyword evidence="1" id="KW-0119">Carbohydrate metabolism</keyword>
<feature type="domain" description="CBM2" evidence="3">
    <location>
        <begin position="145"/>
        <end position="247"/>
    </location>
</feature>
<dbReference type="PROSITE" id="PS51173">
    <property type="entry name" value="CBM2"/>
    <property type="match status" value="1"/>
</dbReference>